<dbReference type="AlphaFoldDB" id="A0A8J2IX31"/>
<sequence>MSTEENVLIPIKLDAFILNDPVCEGGDLKDKILDVAPFVDASSEDIIGSVLDKQAEIFIGEKILAREWTETATEGRGDSKKRVDIRLMASSKELFPGFQPHCSNIFSIVDNFHYGLDQKSKQPLYVTTFQASYYVMKWNFKTSADIFGLGYKKRQTRFNELKMKIKGFKDLAGLMTAYPRETVNWFERPNGTNEVVTRSICHGAMYGVSWDLTSAPKNILAHKFAKVLAETQPVASGTAPMDATMAYAGDHEGIKGRETGRIEAALKRLEAILLSHDDGVDVHMEAADMLYNWNYSLFDGGDCYHATASGEQTKTESGKEQKKEALKLSP</sequence>
<reference evidence="2" key="1">
    <citation type="submission" date="2021-05" db="EMBL/GenBank/DDBJ databases">
        <authorList>
            <person name="Khan N."/>
        </authorList>
    </citation>
    <scope>NUCLEOTIDE SEQUENCE</scope>
</reference>
<evidence type="ECO:0000313" key="2">
    <source>
        <dbReference type="EMBL" id="CAG7561962.1"/>
    </source>
</evidence>
<comment type="caution">
    <text evidence="2">The sequence shown here is derived from an EMBL/GenBank/DDBJ whole genome shotgun (WGS) entry which is preliminary data.</text>
</comment>
<proteinExistence type="predicted"/>
<name>A0A8J2IX31_FUSEQ</name>
<feature type="compositionally biased region" description="Basic and acidic residues" evidence="1">
    <location>
        <begin position="313"/>
        <end position="330"/>
    </location>
</feature>
<evidence type="ECO:0000313" key="3">
    <source>
        <dbReference type="Proteomes" id="UP000693738"/>
    </source>
</evidence>
<feature type="region of interest" description="Disordered" evidence="1">
    <location>
        <begin position="310"/>
        <end position="330"/>
    </location>
</feature>
<evidence type="ECO:0000256" key="1">
    <source>
        <dbReference type="SAM" id="MobiDB-lite"/>
    </source>
</evidence>
<organism evidence="2 3">
    <name type="scientific">Fusarium equiseti</name>
    <name type="common">Fusarium scirpi</name>
    <dbReference type="NCBI Taxonomy" id="61235"/>
    <lineage>
        <taxon>Eukaryota</taxon>
        <taxon>Fungi</taxon>
        <taxon>Dikarya</taxon>
        <taxon>Ascomycota</taxon>
        <taxon>Pezizomycotina</taxon>
        <taxon>Sordariomycetes</taxon>
        <taxon>Hypocreomycetidae</taxon>
        <taxon>Hypocreales</taxon>
        <taxon>Nectriaceae</taxon>
        <taxon>Fusarium</taxon>
        <taxon>Fusarium incarnatum-equiseti species complex</taxon>
    </lineage>
</organism>
<dbReference type="EMBL" id="CAJSTJ010000145">
    <property type="protein sequence ID" value="CAG7561962.1"/>
    <property type="molecule type" value="Genomic_DNA"/>
</dbReference>
<accession>A0A8J2IX31</accession>
<protein>
    <submittedName>
        <fullName evidence="2">Uncharacterized protein</fullName>
    </submittedName>
</protein>
<dbReference type="Proteomes" id="UP000693738">
    <property type="component" value="Unassembled WGS sequence"/>
</dbReference>
<gene>
    <name evidence="2" type="ORF">FEQUK3_LOCUS7679</name>
</gene>